<keyword evidence="5 13" id="KW-0812">Transmembrane</keyword>
<dbReference type="Proteomes" id="UP000887578">
    <property type="component" value="Unplaced"/>
</dbReference>
<evidence type="ECO:0000256" key="5">
    <source>
        <dbReference type="ARBA" id="ARBA00022692"/>
    </source>
</evidence>
<name>A0A914PQF0_9BILA</name>
<evidence type="ECO:0000256" key="6">
    <source>
        <dbReference type="ARBA" id="ARBA00022989"/>
    </source>
</evidence>
<dbReference type="InterPro" id="IPR001873">
    <property type="entry name" value="ENaC"/>
</dbReference>
<evidence type="ECO:0000313" key="15">
    <source>
        <dbReference type="Proteomes" id="UP000887578"/>
    </source>
</evidence>
<keyword evidence="9 14" id="KW-0472">Membrane</keyword>
<keyword evidence="11 13" id="KW-0739">Sodium transport</keyword>
<feature type="transmembrane region" description="Helical" evidence="14">
    <location>
        <begin position="39"/>
        <end position="63"/>
    </location>
</feature>
<keyword evidence="8 13" id="KW-0406">Ion transport</keyword>
<protein>
    <submittedName>
        <fullName evidence="16">Uncharacterized protein</fullName>
    </submittedName>
</protein>
<keyword evidence="10" id="KW-0325">Glycoprotein</keyword>
<evidence type="ECO:0000256" key="12">
    <source>
        <dbReference type="ARBA" id="ARBA00023303"/>
    </source>
</evidence>
<keyword evidence="6 14" id="KW-1133">Transmembrane helix</keyword>
<evidence type="ECO:0000256" key="7">
    <source>
        <dbReference type="ARBA" id="ARBA00023053"/>
    </source>
</evidence>
<keyword evidence="7" id="KW-0915">Sodium</keyword>
<evidence type="ECO:0000256" key="9">
    <source>
        <dbReference type="ARBA" id="ARBA00023136"/>
    </source>
</evidence>
<dbReference type="PRINTS" id="PR01078">
    <property type="entry name" value="AMINACHANNEL"/>
</dbReference>
<evidence type="ECO:0000256" key="3">
    <source>
        <dbReference type="ARBA" id="ARBA00022448"/>
    </source>
</evidence>
<dbReference type="AlphaFoldDB" id="A0A914PQF0"/>
<keyword evidence="12 13" id="KW-0407">Ion channel</keyword>
<evidence type="ECO:0000256" key="1">
    <source>
        <dbReference type="ARBA" id="ARBA00004141"/>
    </source>
</evidence>
<reference evidence="16" key="1">
    <citation type="submission" date="2022-11" db="UniProtKB">
        <authorList>
            <consortium name="WormBaseParasite"/>
        </authorList>
    </citation>
    <scope>IDENTIFICATION</scope>
</reference>
<keyword evidence="15" id="KW-1185">Reference proteome</keyword>
<evidence type="ECO:0000256" key="8">
    <source>
        <dbReference type="ARBA" id="ARBA00023065"/>
    </source>
</evidence>
<evidence type="ECO:0000256" key="11">
    <source>
        <dbReference type="ARBA" id="ARBA00023201"/>
    </source>
</evidence>
<proteinExistence type="inferred from homology"/>
<keyword evidence="3 13" id="KW-0813">Transport</keyword>
<comment type="similarity">
    <text evidence="2 13">Belongs to the amiloride-sensitive sodium channel (TC 1.A.6) family.</text>
</comment>
<evidence type="ECO:0000256" key="13">
    <source>
        <dbReference type="RuleBase" id="RU000679"/>
    </source>
</evidence>
<evidence type="ECO:0000256" key="14">
    <source>
        <dbReference type="SAM" id="Phobius"/>
    </source>
</evidence>
<evidence type="ECO:0000256" key="4">
    <source>
        <dbReference type="ARBA" id="ARBA00022461"/>
    </source>
</evidence>
<dbReference type="GO" id="GO:0005272">
    <property type="term" value="F:sodium channel activity"/>
    <property type="evidence" value="ECO:0007669"/>
    <property type="project" value="UniProtKB-KW"/>
</dbReference>
<keyword evidence="4 13" id="KW-0894">Sodium channel</keyword>
<dbReference type="WBParaSite" id="PDA_v2.g17057.t1">
    <property type="protein sequence ID" value="PDA_v2.g17057.t1"/>
    <property type="gene ID" value="PDA_v2.g17057"/>
</dbReference>
<dbReference type="Pfam" id="PF00858">
    <property type="entry name" value="ASC"/>
    <property type="match status" value="1"/>
</dbReference>
<comment type="subcellular location">
    <subcellularLocation>
        <location evidence="1">Membrane</location>
        <topology evidence="1">Multi-pass membrane protein</topology>
    </subcellularLocation>
</comment>
<evidence type="ECO:0000256" key="2">
    <source>
        <dbReference type="ARBA" id="ARBA00007193"/>
    </source>
</evidence>
<sequence length="75" mass="8345">MDDYQDLALITVYVPTLTHKVFAETAKMTFNQFFSNVGGLAGVFIGFSIVTIVDFGFLFVLLGRTIFGLDKEKKS</sequence>
<dbReference type="GO" id="GO:0016020">
    <property type="term" value="C:membrane"/>
    <property type="evidence" value="ECO:0007669"/>
    <property type="project" value="UniProtKB-SubCell"/>
</dbReference>
<accession>A0A914PQF0</accession>
<evidence type="ECO:0000313" key="16">
    <source>
        <dbReference type="WBParaSite" id="PDA_v2.g17057.t1"/>
    </source>
</evidence>
<dbReference type="Gene3D" id="1.10.287.770">
    <property type="entry name" value="YojJ-like"/>
    <property type="match status" value="1"/>
</dbReference>
<organism evidence="15 16">
    <name type="scientific">Panagrolaimus davidi</name>
    <dbReference type="NCBI Taxonomy" id="227884"/>
    <lineage>
        <taxon>Eukaryota</taxon>
        <taxon>Metazoa</taxon>
        <taxon>Ecdysozoa</taxon>
        <taxon>Nematoda</taxon>
        <taxon>Chromadorea</taxon>
        <taxon>Rhabditida</taxon>
        <taxon>Tylenchina</taxon>
        <taxon>Panagrolaimomorpha</taxon>
        <taxon>Panagrolaimoidea</taxon>
        <taxon>Panagrolaimidae</taxon>
        <taxon>Panagrolaimus</taxon>
    </lineage>
</organism>
<evidence type="ECO:0000256" key="10">
    <source>
        <dbReference type="ARBA" id="ARBA00023180"/>
    </source>
</evidence>